<keyword evidence="4" id="KW-0732">Signal</keyword>
<keyword evidence="3" id="KW-0813">Transport</keyword>
<name>K9U3D4_CHRTP</name>
<dbReference type="EMBL" id="CP003597">
    <property type="protein sequence ID" value="AFY89153.1"/>
    <property type="molecule type" value="Genomic_DNA"/>
</dbReference>
<dbReference type="FunCoup" id="K9U3D4">
    <property type="interactions" value="39"/>
</dbReference>
<evidence type="ECO:0000256" key="2">
    <source>
        <dbReference type="ARBA" id="ARBA00008814"/>
    </source>
</evidence>
<proteinExistence type="inferred from homology"/>
<reference evidence="6 7" key="1">
    <citation type="submission" date="2012-06" db="EMBL/GenBank/DDBJ databases">
        <title>Finished chromosome of genome of Chroococcidiopsis thermalis PCC 7203.</title>
        <authorList>
            <consortium name="US DOE Joint Genome Institute"/>
            <person name="Gugger M."/>
            <person name="Coursin T."/>
            <person name="Rippka R."/>
            <person name="Tandeau De Marsac N."/>
            <person name="Huntemann M."/>
            <person name="Wei C.-L."/>
            <person name="Han J."/>
            <person name="Detter J.C."/>
            <person name="Han C."/>
            <person name="Tapia R."/>
            <person name="Davenport K."/>
            <person name="Daligault H."/>
            <person name="Erkkila T."/>
            <person name="Gu W."/>
            <person name="Munk A.C.C."/>
            <person name="Teshima H."/>
            <person name="Xu Y."/>
            <person name="Chain P."/>
            <person name="Chen A."/>
            <person name="Krypides N."/>
            <person name="Mavromatis K."/>
            <person name="Markowitz V."/>
            <person name="Szeto E."/>
            <person name="Ivanova N."/>
            <person name="Mikhailova N."/>
            <person name="Ovchinnikova G."/>
            <person name="Pagani I."/>
            <person name="Pati A."/>
            <person name="Goodwin L."/>
            <person name="Peters L."/>
            <person name="Pitluck S."/>
            <person name="Woyke T."/>
            <person name="Kerfeld C."/>
        </authorList>
    </citation>
    <scope>NUCLEOTIDE SEQUENCE [LARGE SCALE GENOMIC DNA]</scope>
    <source>
        <strain evidence="6 7">PCC 7203</strain>
    </source>
</reference>
<dbReference type="OrthoDB" id="425173at2"/>
<dbReference type="Gene3D" id="3.40.50.1980">
    <property type="entry name" value="Nitrogenase molybdenum iron protein domain"/>
    <property type="match status" value="2"/>
</dbReference>
<dbReference type="STRING" id="251229.Chro_3717"/>
<evidence type="ECO:0000256" key="3">
    <source>
        <dbReference type="ARBA" id="ARBA00022448"/>
    </source>
</evidence>
<dbReference type="PANTHER" id="PTHR30532:SF25">
    <property type="entry name" value="IRON(III) DICITRATE-BINDING PERIPLASMIC PROTEIN"/>
    <property type="match status" value="1"/>
</dbReference>
<comment type="subcellular location">
    <subcellularLocation>
        <location evidence="1">Cell envelope</location>
    </subcellularLocation>
</comment>
<dbReference type="InterPro" id="IPR002491">
    <property type="entry name" value="ABC_transptr_periplasmic_BD"/>
</dbReference>
<evidence type="ECO:0000313" key="6">
    <source>
        <dbReference type="EMBL" id="AFY89153.1"/>
    </source>
</evidence>
<dbReference type="RefSeq" id="WP_015155697.1">
    <property type="nucleotide sequence ID" value="NC_019695.1"/>
</dbReference>
<dbReference type="PROSITE" id="PS50983">
    <property type="entry name" value="FE_B12_PBP"/>
    <property type="match status" value="1"/>
</dbReference>
<dbReference type="InParanoid" id="K9U3D4"/>
<dbReference type="PANTHER" id="PTHR30532">
    <property type="entry name" value="IRON III DICITRATE-BINDING PERIPLASMIC PROTEIN"/>
    <property type="match status" value="1"/>
</dbReference>
<protein>
    <submittedName>
        <fullName evidence="6">Periplasmic binding protein</fullName>
    </submittedName>
</protein>
<dbReference type="Pfam" id="PF01497">
    <property type="entry name" value="Peripla_BP_2"/>
    <property type="match status" value="1"/>
</dbReference>
<evidence type="ECO:0000256" key="1">
    <source>
        <dbReference type="ARBA" id="ARBA00004196"/>
    </source>
</evidence>
<evidence type="ECO:0000313" key="7">
    <source>
        <dbReference type="Proteomes" id="UP000010384"/>
    </source>
</evidence>
<dbReference type="InterPro" id="IPR051313">
    <property type="entry name" value="Bact_iron-sidero_bind"/>
</dbReference>
<evidence type="ECO:0000256" key="4">
    <source>
        <dbReference type="ARBA" id="ARBA00022729"/>
    </source>
</evidence>
<organism evidence="6 7">
    <name type="scientific">Chroococcidiopsis thermalis (strain PCC 7203)</name>
    <dbReference type="NCBI Taxonomy" id="251229"/>
    <lineage>
        <taxon>Bacteria</taxon>
        <taxon>Bacillati</taxon>
        <taxon>Cyanobacteriota</taxon>
        <taxon>Cyanophyceae</taxon>
        <taxon>Chroococcidiopsidales</taxon>
        <taxon>Chroococcidiopsidaceae</taxon>
        <taxon>Chroococcidiopsis</taxon>
    </lineage>
</organism>
<dbReference type="eggNOG" id="COG0614">
    <property type="taxonomic scope" value="Bacteria"/>
</dbReference>
<keyword evidence="7" id="KW-1185">Reference proteome</keyword>
<dbReference type="Proteomes" id="UP000010384">
    <property type="component" value="Chromosome"/>
</dbReference>
<dbReference type="AlphaFoldDB" id="K9U3D4"/>
<dbReference type="GO" id="GO:0030288">
    <property type="term" value="C:outer membrane-bounded periplasmic space"/>
    <property type="evidence" value="ECO:0007669"/>
    <property type="project" value="TreeGrafter"/>
</dbReference>
<evidence type="ECO:0000259" key="5">
    <source>
        <dbReference type="PROSITE" id="PS50983"/>
    </source>
</evidence>
<sequence>MKIKSPIKLLLLGIVTIVLLWVSHKYLFPQQLQGDRTSPTSQLPVATKVVKHALGETRIPIKPQRIIVLNDIGLLDPVLSLGIKPIGTVSFFPEYDFLFRGVTNDEAAGIEIVGVGNQPNLERVLMLKPDLILMREYQKSAYKQLSAIAPTVVVDLPGLNYSFKENLRFIAQVLGESEKAEQVIAQYYERVKKLQNLIGERLKDIEVSVINLFEGSLIATYSDNETYNQVFQDIGIKLIPTLANQKEGTLVASIELLNKYDADVLFVMNDNQQLLQDFFHNPLLTTLKAAKNNQVYAVQIDRWWTFGFFGVNKLLDDLFKYLVQSYSS</sequence>
<feature type="domain" description="Fe/B12 periplasmic-binding" evidence="5">
    <location>
        <begin position="66"/>
        <end position="326"/>
    </location>
</feature>
<comment type="similarity">
    <text evidence="2">Belongs to the bacterial solute-binding protein 8 family.</text>
</comment>
<dbReference type="HOGENOM" id="CLU_038034_0_2_3"/>
<dbReference type="SUPFAM" id="SSF53807">
    <property type="entry name" value="Helical backbone' metal receptor"/>
    <property type="match status" value="1"/>
</dbReference>
<gene>
    <name evidence="6" type="ORF">Chro_3717</name>
</gene>
<dbReference type="CDD" id="cd01146">
    <property type="entry name" value="FhuD"/>
    <property type="match status" value="1"/>
</dbReference>
<dbReference type="GO" id="GO:1901678">
    <property type="term" value="P:iron coordination entity transport"/>
    <property type="evidence" value="ECO:0007669"/>
    <property type="project" value="UniProtKB-ARBA"/>
</dbReference>
<dbReference type="KEGG" id="cthe:Chro_3717"/>
<accession>K9U3D4</accession>